<accession>A0A4R8ZTM8</accession>
<keyword evidence="1" id="KW-1133">Transmembrane helix</keyword>
<name>A0A4R8ZTM8_9MICO</name>
<evidence type="ECO:0008006" key="4">
    <source>
        <dbReference type="Google" id="ProtNLM"/>
    </source>
</evidence>
<feature type="transmembrane region" description="Helical" evidence="1">
    <location>
        <begin position="12"/>
        <end position="33"/>
    </location>
</feature>
<feature type="transmembrane region" description="Helical" evidence="1">
    <location>
        <begin position="39"/>
        <end position="59"/>
    </location>
</feature>
<keyword evidence="1" id="KW-0472">Membrane</keyword>
<dbReference type="RefSeq" id="WP_134521115.1">
    <property type="nucleotide sequence ID" value="NZ_SOHE01000088.1"/>
</dbReference>
<evidence type="ECO:0000256" key="1">
    <source>
        <dbReference type="SAM" id="Phobius"/>
    </source>
</evidence>
<organism evidence="2 3">
    <name type="scientific">Cryobacterium frigoriphilum</name>
    <dbReference type="NCBI Taxonomy" id="1259150"/>
    <lineage>
        <taxon>Bacteria</taxon>
        <taxon>Bacillati</taxon>
        <taxon>Actinomycetota</taxon>
        <taxon>Actinomycetes</taxon>
        <taxon>Micrococcales</taxon>
        <taxon>Microbacteriaceae</taxon>
        <taxon>Cryobacterium</taxon>
    </lineage>
</organism>
<dbReference type="Proteomes" id="UP000297447">
    <property type="component" value="Unassembled WGS sequence"/>
</dbReference>
<dbReference type="EMBL" id="SOHE01000088">
    <property type="protein sequence ID" value="TFD45126.1"/>
    <property type="molecule type" value="Genomic_DNA"/>
</dbReference>
<protein>
    <recommendedName>
        <fullName evidence="4">DUF2892 domain-containing protein</fullName>
    </recommendedName>
</protein>
<gene>
    <name evidence="2" type="ORF">E3T55_19045</name>
</gene>
<proteinExistence type="predicted"/>
<evidence type="ECO:0000313" key="2">
    <source>
        <dbReference type="EMBL" id="TFD45126.1"/>
    </source>
</evidence>
<evidence type="ECO:0000313" key="3">
    <source>
        <dbReference type="Proteomes" id="UP000297447"/>
    </source>
</evidence>
<keyword evidence="3" id="KW-1185">Reference proteome</keyword>
<dbReference type="AlphaFoldDB" id="A0A4R8ZTM8"/>
<keyword evidence="1" id="KW-0812">Transmembrane</keyword>
<dbReference type="OrthoDB" id="4954688at2"/>
<sequence>MIKRGEWFSFRVTRLLFSVGVMLIGSAVMRLILAFPGDVAWVLLLLGMLLVALATRGPWDSVSSGRNRSVLGFRARSGSDAADL</sequence>
<reference evidence="2 3" key="1">
    <citation type="submission" date="2019-03" db="EMBL/GenBank/DDBJ databases">
        <title>Genomics of glacier-inhabiting Cryobacterium strains.</title>
        <authorList>
            <person name="Liu Q."/>
            <person name="Xin Y.-H."/>
        </authorList>
    </citation>
    <scope>NUCLEOTIDE SEQUENCE [LARGE SCALE GENOMIC DNA]</scope>
    <source>
        <strain evidence="2 3">Hh14</strain>
    </source>
</reference>
<comment type="caution">
    <text evidence="2">The sequence shown here is derived from an EMBL/GenBank/DDBJ whole genome shotgun (WGS) entry which is preliminary data.</text>
</comment>